<dbReference type="OrthoDB" id="5289163at2"/>
<dbReference type="HOGENOM" id="CLU_007383_6_0_7"/>
<dbReference type="InterPro" id="IPR036291">
    <property type="entry name" value="NAD(P)-bd_dom_sf"/>
</dbReference>
<dbReference type="InterPro" id="IPR001509">
    <property type="entry name" value="Epimerase_deHydtase"/>
</dbReference>
<dbReference type="STRING" id="1184267.A11Q_2332"/>
<dbReference type="RefSeq" id="WP_015471038.1">
    <property type="nucleotide sequence ID" value="NC_020813.1"/>
</dbReference>
<dbReference type="Proteomes" id="UP000012040">
    <property type="component" value="Chromosome"/>
</dbReference>
<name>M4VBG7_9BACT</name>
<dbReference type="GO" id="GO:0005737">
    <property type="term" value="C:cytoplasm"/>
    <property type="evidence" value="ECO:0007669"/>
    <property type="project" value="TreeGrafter"/>
</dbReference>
<dbReference type="SUPFAM" id="SSF51735">
    <property type="entry name" value="NAD(P)-binding Rossmann-fold domains"/>
    <property type="match status" value="1"/>
</dbReference>
<evidence type="ECO:0000313" key="2">
    <source>
        <dbReference type="EMBL" id="AGH96548.1"/>
    </source>
</evidence>
<dbReference type="Pfam" id="PF01370">
    <property type="entry name" value="Epimerase"/>
    <property type="match status" value="1"/>
</dbReference>
<feature type="domain" description="NAD-dependent epimerase/dehydratase" evidence="1">
    <location>
        <begin position="3"/>
        <end position="226"/>
    </location>
</feature>
<dbReference type="eggNOG" id="COG0451">
    <property type="taxonomic scope" value="Bacteria"/>
</dbReference>
<dbReference type="Gene3D" id="3.40.50.720">
    <property type="entry name" value="NAD(P)-binding Rossmann-like Domain"/>
    <property type="match status" value="1"/>
</dbReference>
<proteinExistence type="predicted"/>
<dbReference type="PANTHER" id="PTHR48079:SF6">
    <property type="entry name" value="NAD(P)-BINDING DOMAIN-CONTAINING PROTEIN-RELATED"/>
    <property type="match status" value="1"/>
</dbReference>
<evidence type="ECO:0000259" key="1">
    <source>
        <dbReference type="Pfam" id="PF01370"/>
    </source>
</evidence>
<accession>M4VBG7</accession>
<dbReference type="InterPro" id="IPR051783">
    <property type="entry name" value="NAD(P)-dependent_oxidoreduct"/>
</dbReference>
<dbReference type="EMBL" id="CP003537">
    <property type="protein sequence ID" value="AGH96548.1"/>
    <property type="molecule type" value="Genomic_DNA"/>
</dbReference>
<dbReference type="PATRIC" id="fig|1184267.3.peg.2364"/>
<organism evidence="2 3">
    <name type="scientific">Pseudobdellovibrio exovorus JSS</name>
    <dbReference type="NCBI Taxonomy" id="1184267"/>
    <lineage>
        <taxon>Bacteria</taxon>
        <taxon>Pseudomonadati</taxon>
        <taxon>Bdellovibrionota</taxon>
        <taxon>Bdellovibrionia</taxon>
        <taxon>Bdellovibrionales</taxon>
        <taxon>Pseudobdellovibrionaceae</taxon>
        <taxon>Pseudobdellovibrio</taxon>
    </lineage>
</organism>
<dbReference type="PANTHER" id="PTHR48079">
    <property type="entry name" value="PROTEIN YEEZ"/>
    <property type="match status" value="1"/>
</dbReference>
<protein>
    <submittedName>
        <fullName evidence="2">Dihydroflavonol-4-reductase</fullName>
    </submittedName>
</protein>
<dbReference type="GO" id="GO:0004029">
    <property type="term" value="F:aldehyde dehydrogenase (NAD+) activity"/>
    <property type="evidence" value="ECO:0007669"/>
    <property type="project" value="TreeGrafter"/>
</dbReference>
<sequence length="327" mass="35935">MKVIVTGANGFLGAWLTKRLIAEGHETYALVRKNSDLSELEGCTPNYIYGDVTDKSSLREAFKDKDIVFHLAGVVAYKKADRPLMEKVNVQGTQNVVDACYEVGVPQLLHVSSVVAIGASFKPQALNESSSYNIKSLDLGYFETKRLAEEIVLQAVAQNKIRAVCVNPSTIYGFGDAKKGSRKTQVKVANESFPFYTSGGVSIVAVEDVIDGILLALKHGRNGERYILSGENITIKELFQKIATCAGVKPPQVYLPNWLLHVIGFIGDAMTSMGLKADVSRENAYTATMFHWFDSSKAQQELGFKPRPADEAIANSVRWMKDNGFIK</sequence>
<evidence type="ECO:0000313" key="3">
    <source>
        <dbReference type="Proteomes" id="UP000012040"/>
    </source>
</evidence>
<dbReference type="KEGG" id="bex:A11Q_2332"/>
<gene>
    <name evidence="2" type="ORF">A11Q_2332</name>
</gene>
<dbReference type="AlphaFoldDB" id="M4VBG7"/>
<keyword evidence="3" id="KW-1185">Reference proteome</keyword>
<reference evidence="2 3" key="1">
    <citation type="journal article" date="2013" name="ISME J.">
        <title>By their genes ye shall know them: genomic signatures of predatory bacteria.</title>
        <authorList>
            <person name="Pasternak Z."/>
            <person name="Pietrokovski S."/>
            <person name="Rotem O."/>
            <person name="Gophna U."/>
            <person name="Lurie-Weinberger M.N."/>
            <person name="Jurkevitch E."/>
        </authorList>
    </citation>
    <scope>NUCLEOTIDE SEQUENCE [LARGE SCALE GENOMIC DNA]</scope>
    <source>
        <strain evidence="2 3">JSS</strain>
    </source>
</reference>